<dbReference type="Pfam" id="PF06279">
    <property type="entry name" value="DUF1033"/>
    <property type="match status" value="1"/>
</dbReference>
<comment type="caution">
    <text evidence="1">The sequence shown here is derived from an EMBL/GenBank/DDBJ whole genome shotgun (WGS) entry which is preliminary data.</text>
</comment>
<sequence length="106" mass="12991">MYKVVLLTADYEGWWFFSDWRDHVVESIDCESYEEMEQRYIEMCKMLDKKYKLNQTGKYGITCFYNTCDIRYCDDCDDDVQIYHTPLMLINDKLCEEHVKYLNFLK</sequence>
<reference evidence="1 2" key="1">
    <citation type="submission" date="2020-07" db="EMBL/GenBank/DDBJ databases">
        <authorList>
            <person name="Criscuolo A."/>
        </authorList>
    </citation>
    <scope>NUCLEOTIDE SEQUENCE [LARGE SCALE GENOMIC DNA]</scope>
    <source>
        <strain evidence="2">CIP 111030</strain>
    </source>
</reference>
<protein>
    <recommendedName>
        <fullName evidence="3">DUF1033 domain-containing protein</fullName>
    </recommendedName>
</protein>
<dbReference type="AlphaFoldDB" id="A0A6V7RJN9"/>
<evidence type="ECO:0000313" key="1">
    <source>
        <dbReference type="EMBL" id="CAD2077591.1"/>
    </source>
</evidence>
<dbReference type="RefSeq" id="WP_186088013.1">
    <property type="nucleotide sequence ID" value="NZ_BMDB01000001.1"/>
</dbReference>
<evidence type="ECO:0008006" key="3">
    <source>
        <dbReference type="Google" id="ProtNLM"/>
    </source>
</evidence>
<organism evidence="1 2">
    <name type="scientific">Phocicoccus schoeneichii</name>
    <dbReference type="NCBI Taxonomy" id="1812261"/>
    <lineage>
        <taxon>Bacteria</taxon>
        <taxon>Bacillati</taxon>
        <taxon>Bacillota</taxon>
        <taxon>Bacilli</taxon>
        <taxon>Bacillales</taxon>
        <taxon>Salinicoccaceae</taxon>
        <taxon>Phocicoccus</taxon>
    </lineage>
</organism>
<accession>A0A6V7RJN9</accession>
<dbReference type="EMBL" id="CAJEWE010000010">
    <property type="protein sequence ID" value="CAD2077591.1"/>
    <property type="molecule type" value="Genomic_DNA"/>
</dbReference>
<proteinExistence type="predicted"/>
<gene>
    <name evidence="1" type="ORF">JEOSCH030_01340</name>
</gene>
<dbReference type="Proteomes" id="UP000521032">
    <property type="component" value="Unassembled WGS sequence"/>
</dbReference>
<dbReference type="InterPro" id="IPR010434">
    <property type="entry name" value="DUF1033"/>
</dbReference>
<name>A0A6V7RJN9_9BACL</name>
<evidence type="ECO:0000313" key="2">
    <source>
        <dbReference type="Proteomes" id="UP000521032"/>
    </source>
</evidence>
<keyword evidence="2" id="KW-1185">Reference proteome</keyword>